<evidence type="ECO:0000313" key="2">
    <source>
        <dbReference type="EMBL" id="RAY10883.1"/>
    </source>
</evidence>
<evidence type="ECO:0000313" key="3">
    <source>
        <dbReference type="Proteomes" id="UP000251891"/>
    </source>
</evidence>
<dbReference type="Gene3D" id="3.80.10.10">
    <property type="entry name" value="Ribonuclease Inhibitor"/>
    <property type="match status" value="1"/>
</dbReference>
<sequence>MTIGKHLSEYGGLPVFDFAREEERPEAGAAAWRVATKFDGEHFDEVFARFLREVDTTRVTALLIGYWGASYDSGPADPVKSLVAAADQFPALRSLFLGEIVFREAEISWIEHSSGVTQLLEAFPLLERFEVRGGTHLDLDSFESTALRVLRIETGGLPSGVAWAVGRSDLPNLERLDLWLGVPDYGGDTTAADLAPILGGERLPALRHLALADAEIQDEIAAAVASAPVVARLETLDLSMGALTDAGAEALLSGQPLTHLKKLDLSHHYLTDAMMDRLRAALPGVDLDLSDGGDPDDDMPYVEVSE</sequence>
<dbReference type="Pfam" id="PF13516">
    <property type="entry name" value="LRR_6"/>
    <property type="match status" value="3"/>
</dbReference>
<organism evidence="2 3">
    <name type="scientific">Actinomadura craniellae</name>
    <dbReference type="NCBI Taxonomy" id="2231787"/>
    <lineage>
        <taxon>Bacteria</taxon>
        <taxon>Bacillati</taxon>
        <taxon>Actinomycetota</taxon>
        <taxon>Actinomycetes</taxon>
        <taxon>Streptosporangiales</taxon>
        <taxon>Thermomonosporaceae</taxon>
        <taxon>Actinomadura</taxon>
    </lineage>
</organism>
<dbReference type="NCBIfam" id="NF038076">
    <property type="entry name" value="fam_STM4015"/>
    <property type="match status" value="1"/>
</dbReference>
<dbReference type="SUPFAM" id="SSF52047">
    <property type="entry name" value="RNI-like"/>
    <property type="match status" value="1"/>
</dbReference>
<protein>
    <submittedName>
        <fullName evidence="2">Leucine-rich repeat domain-containing protein</fullName>
    </submittedName>
</protein>
<dbReference type="EMBL" id="QLYX01000024">
    <property type="protein sequence ID" value="RAY10883.1"/>
    <property type="molecule type" value="Genomic_DNA"/>
</dbReference>
<feature type="compositionally biased region" description="Acidic residues" evidence="1">
    <location>
        <begin position="288"/>
        <end position="306"/>
    </location>
</feature>
<comment type="caution">
    <text evidence="2">The sequence shown here is derived from an EMBL/GenBank/DDBJ whole genome shotgun (WGS) entry which is preliminary data.</text>
</comment>
<dbReference type="AlphaFoldDB" id="A0A365GY79"/>
<dbReference type="Proteomes" id="UP000251891">
    <property type="component" value="Unassembled WGS sequence"/>
</dbReference>
<dbReference type="OrthoDB" id="9781345at2"/>
<keyword evidence="3" id="KW-1185">Reference proteome</keyword>
<dbReference type="InterPro" id="IPR032675">
    <property type="entry name" value="LRR_dom_sf"/>
</dbReference>
<gene>
    <name evidence="2" type="ORF">DPM19_33530</name>
</gene>
<proteinExistence type="predicted"/>
<evidence type="ECO:0000256" key="1">
    <source>
        <dbReference type="SAM" id="MobiDB-lite"/>
    </source>
</evidence>
<accession>A0A365GY79</accession>
<dbReference type="InterPro" id="IPR047722">
    <property type="entry name" value="STM4015-like"/>
</dbReference>
<dbReference type="RefSeq" id="WP_111872123.1">
    <property type="nucleotide sequence ID" value="NZ_QLYX01000024.1"/>
</dbReference>
<reference evidence="2 3" key="1">
    <citation type="submission" date="2018-06" db="EMBL/GenBank/DDBJ databases">
        <title>Actinomadura craniellae sp. nov. isolated from marine sponge Craniella sp.</title>
        <authorList>
            <person name="Li L."/>
            <person name="Xu Q.H."/>
            <person name="Lin H.W."/>
            <person name="Lu Y.H."/>
        </authorList>
    </citation>
    <scope>NUCLEOTIDE SEQUENCE [LARGE SCALE GENOMIC DNA]</scope>
    <source>
        <strain evidence="2 3">LHW63021</strain>
    </source>
</reference>
<feature type="region of interest" description="Disordered" evidence="1">
    <location>
        <begin position="287"/>
        <end position="306"/>
    </location>
</feature>
<name>A0A365GY79_9ACTN</name>
<dbReference type="InterPro" id="IPR001611">
    <property type="entry name" value="Leu-rich_rpt"/>
</dbReference>